<sequence length="120" mass="13306">MKRVFKLLTQCIFLLLVSLNCSYNWGQFKRYSVTVPSDLEVIGSGSRVTGSDCSFLPTRWYTNSIAEAVRDALKSAPGATGLKDVEVKAQSYQYVFFGCIEVEGTPVREVVVPAKSTKKK</sequence>
<reference evidence="1" key="1">
    <citation type="submission" date="2019-09" db="EMBL/GenBank/DDBJ databases">
        <title>Comparative Genomics of Leptospira interrogans Reveals Genome Plasticity - A Common Adaptive Strategy for Survival in Various Hosts.</title>
        <authorList>
            <person name="Ramli S.R."/>
            <person name="Bunk B."/>
            <person name="Goris M."/>
            <person name="Bhuju S."/>
            <person name="Jarek M."/>
            <person name="Sproer C."/>
            <person name="Mustakim S."/>
            <person name="Strommenger B."/>
            <person name="Pessler F."/>
        </authorList>
    </citation>
    <scope>NUCLEOTIDE SEQUENCE</scope>
    <source>
        <strain evidence="1">782</strain>
    </source>
</reference>
<dbReference type="AlphaFoldDB" id="A0AAP9W9G2"/>
<dbReference type="EMBL" id="CP043884">
    <property type="protein sequence ID" value="QOI41704.1"/>
    <property type="molecule type" value="Genomic_DNA"/>
</dbReference>
<protein>
    <submittedName>
        <fullName evidence="1">Uncharacterized protein</fullName>
    </submittedName>
</protein>
<accession>A0AAP9W9G2</accession>
<proteinExistence type="predicted"/>
<name>A0AAP9W9G2_LEPIR</name>
<dbReference type="EMBL" id="CP043884">
    <property type="protein sequence ID" value="QOI41683.1"/>
    <property type="molecule type" value="Genomic_DNA"/>
</dbReference>
<evidence type="ECO:0000313" key="1">
    <source>
        <dbReference type="EMBL" id="QOI41683.1"/>
    </source>
</evidence>
<dbReference type="RefSeq" id="WP_192505241.1">
    <property type="nucleotide sequence ID" value="NZ_CP043884.1"/>
</dbReference>
<evidence type="ECO:0000313" key="3">
    <source>
        <dbReference type="Proteomes" id="UP000663124"/>
    </source>
</evidence>
<evidence type="ECO:0000313" key="2">
    <source>
        <dbReference type="EMBL" id="QOI41704.1"/>
    </source>
</evidence>
<dbReference type="Proteomes" id="UP000663124">
    <property type="component" value="Chromosome 1"/>
</dbReference>
<organism evidence="1 3">
    <name type="scientific">Leptospira interrogans serovar Canicola</name>
    <dbReference type="NCBI Taxonomy" id="211880"/>
    <lineage>
        <taxon>Bacteria</taxon>
        <taxon>Pseudomonadati</taxon>
        <taxon>Spirochaetota</taxon>
        <taxon>Spirochaetia</taxon>
        <taxon>Leptospirales</taxon>
        <taxon>Leptospiraceae</taxon>
        <taxon>Leptospira</taxon>
    </lineage>
</organism>
<gene>
    <name evidence="1" type="ORF">Lepto782_04960</name>
    <name evidence="2" type="ORF">Lepto782_05080</name>
</gene>